<evidence type="ECO:0000256" key="2">
    <source>
        <dbReference type="ARBA" id="ARBA00022448"/>
    </source>
</evidence>
<dbReference type="Pfam" id="PF00528">
    <property type="entry name" value="BPD_transp_1"/>
    <property type="match status" value="1"/>
</dbReference>
<dbReference type="InterPro" id="IPR000515">
    <property type="entry name" value="MetI-like"/>
</dbReference>
<keyword evidence="2 7" id="KW-0813">Transport</keyword>
<keyword evidence="4 7" id="KW-0812">Transmembrane</keyword>
<evidence type="ECO:0000256" key="5">
    <source>
        <dbReference type="ARBA" id="ARBA00022989"/>
    </source>
</evidence>
<protein>
    <submittedName>
        <fullName evidence="9">ABC transporter permease</fullName>
    </submittedName>
</protein>
<comment type="caution">
    <text evidence="9">The sequence shown here is derived from an EMBL/GenBank/DDBJ whole genome shotgun (WGS) entry which is preliminary data.</text>
</comment>
<feature type="domain" description="ABC transmembrane type-1" evidence="8">
    <location>
        <begin position="93"/>
        <end position="275"/>
    </location>
</feature>
<evidence type="ECO:0000256" key="1">
    <source>
        <dbReference type="ARBA" id="ARBA00004651"/>
    </source>
</evidence>
<organism evidence="9 10">
    <name type="scientific">Sedimentitalea arenosa</name>
    <dbReference type="NCBI Taxonomy" id="2798803"/>
    <lineage>
        <taxon>Bacteria</taxon>
        <taxon>Pseudomonadati</taxon>
        <taxon>Pseudomonadota</taxon>
        <taxon>Alphaproteobacteria</taxon>
        <taxon>Rhodobacterales</taxon>
        <taxon>Paracoccaceae</taxon>
        <taxon>Sedimentitalea</taxon>
    </lineage>
</organism>
<keyword evidence="6 7" id="KW-0472">Membrane</keyword>
<dbReference type="Proteomes" id="UP000619079">
    <property type="component" value="Unassembled WGS sequence"/>
</dbReference>
<feature type="transmembrane region" description="Helical" evidence="7">
    <location>
        <begin position="133"/>
        <end position="151"/>
    </location>
</feature>
<evidence type="ECO:0000256" key="4">
    <source>
        <dbReference type="ARBA" id="ARBA00022692"/>
    </source>
</evidence>
<feature type="transmembrane region" description="Helical" evidence="7">
    <location>
        <begin position="43"/>
        <end position="63"/>
    </location>
</feature>
<sequence length="287" mass="31901">MPTARTGCCGSWRTWVERNWSVGPRNCHPAFLPTCNDGGGAPLIVRLASITGLLILWILTAWLGNDPEVLPMPGALITPFLAEVMSGDLPYHLAMTLIRVLWAFALAMAVGLALGLVMGLFPRVDAWLDPWLVIFLNLPALVLIVLCYLWVGLNETALILAVTLNKIPNVTTIVREGARALDPDLKAMAQVYRMPRATYLRHVVMPQLAPFVAAAARSGVAVIWKIVLVAEFLGRSSGVGFQIHLYFQLFDVVHVLIYSLSFIAVMLLVEWTLLQPWERRVRRWRAA</sequence>
<dbReference type="CDD" id="cd06261">
    <property type="entry name" value="TM_PBP2"/>
    <property type="match status" value="1"/>
</dbReference>
<gene>
    <name evidence="9" type="ORF">JF290_02870</name>
</gene>
<dbReference type="GO" id="GO:0005886">
    <property type="term" value="C:plasma membrane"/>
    <property type="evidence" value="ECO:0007669"/>
    <property type="project" value="UniProtKB-SubCell"/>
</dbReference>
<evidence type="ECO:0000256" key="3">
    <source>
        <dbReference type="ARBA" id="ARBA00022475"/>
    </source>
</evidence>
<dbReference type="PANTHER" id="PTHR30151">
    <property type="entry name" value="ALKANE SULFONATE ABC TRANSPORTER-RELATED, MEMBRANE SUBUNIT"/>
    <property type="match status" value="1"/>
</dbReference>
<evidence type="ECO:0000313" key="10">
    <source>
        <dbReference type="Proteomes" id="UP000619079"/>
    </source>
</evidence>
<name>A0A8J7JFB5_9RHOB</name>
<dbReference type="AlphaFoldDB" id="A0A8J7JFB5"/>
<evidence type="ECO:0000256" key="6">
    <source>
        <dbReference type="ARBA" id="ARBA00023136"/>
    </source>
</evidence>
<comment type="similarity">
    <text evidence="7">Belongs to the binding-protein-dependent transport system permease family.</text>
</comment>
<feature type="transmembrane region" description="Helical" evidence="7">
    <location>
        <begin position="100"/>
        <end position="121"/>
    </location>
</feature>
<keyword evidence="5 7" id="KW-1133">Transmembrane helix</keyword>
<proteinExistence type="inferred from homology"/>
<dbReference type="EMBL" id="JAELVR010000002">
    <property type="protein sequence ID" value="MBJ6370459.1"/>
    <property type="molecule type" value="Genomic_DNA"/>
</dbReference>
<accession>A0A8J7JFB5</accession>
<comment type="subcellular location">
    <subcellularLocation>
        <location evidence="1 7">Cell membrane</location>
        <topology evidence="1 7">Multi-pass membrane protein</topology>
    </subcellularLocation>
</comment>
<feature type="transmembrane region" description="Helical" evidence="7">
    <location>
        <begin position="245"/>
        <end position="269"/>
    </location>
</feature>
<dbReference type="Gene3D" id="1.10.3720.10">
    <property type="entry name" value="MetI-like"/>
    <property type="match status" value="1"/>
</dbReference>
<evidence type="ECO:0000313" key="9">
    <source>
        <dbReference type="EMBL" id="MBJ6370459.1"/>
    </source>
</evidence>
<keyword evidence="10" id="KW-1185">Reference proteome</keyword>
<keyword evidence="3" id="KW-1003">Cell membrane</keyword>
<dbReference type="PROSITE" id="PS50928">
    <property type="entry name" value="ABC_TM1"/>
    <property type="match status" value="1"/>
</dbReference>
<feature type="transmembrane region" description="Helical" evidence="7">
    <location>
        <begin position="208"/>
        <end position="233"/>
    </location>
</feature>
<evidence type="ECO:0000259" key="8">
    <source>
        <dbReference type="PROSITE" id="PS50928"/>
    </source>
</evidence>
<dbReference type="GO" id="GO:0055085">
    <property type="term" value="P:transmembrane transport"/>
    <property type="evidence" value="ECO:0007669"/>
    <property type="project" value="InterPro"/>
</dbReference>
<dbReference type="InterPro" id="IPR035906">
    <property type="entry name" value="MetI-like_sf"/>
</dbReference>
<dbReference type="SUPFAM" id="SSF161098">
    <property type="entry name" value="MetI-like"/>
    <property type="match status" value="1"/>
</dbReference>
<evidence type="ECO:0000256" key="7">
    <source>
        <dbReference type="RuleBase" id="RU363032"/>
    </source>
</evidence>
<reference evidence="9" key="1">
    <citation type="submission" date="2020-12" db="EMBL/GenBank/DDBJ databases">
        <title>Sedimentitalea sp. nov., isolated from sand in Incheon.</title>
        <authorList>
            <person name="Kim W."/>
        </authorList>
    </citation>
    <scope>NUCLEOTIDE SEQUENCE</scope>
    <source>
        <strain evidence="9">CAU 1593</strain>
    </source>
</reference>
<dbReference type="PANTHER" id="PTHR30151:SF38">
    <property type="entry name" value="ALIPHATIC SULFONATES TRANSPORT PERMEASE PROTEIN SSUC-RELATED"/>
    <property type="match status" value="1"/>
</dbReference>